<proteinExistence type="predicted"/>
<feature type="chain" id="PRO_5046300916" description="Integrase catalytic domain-containing protein" evidence="1">
    <location>
        <begin position="25"/>
        <end position="193"/>
    </location>
</feature>
<accession>A0ABQ9HLM5</accession>
<keyword evidence="3" id="KW-1185">Reference proteome</keyword>
<comment type="caution">
    <text evidence="2">The sequence shown here is derived from an EMBL/GenBank/DDBJ whole genome shotgun (WGS) entry which is preliminary data.</text>
</comment>
<name>A0ABQ9HLM5_9NEOP</name>
<dbReference type="PANTHER" id="PTHR37984:SF5">
    <property type="entry name" value="PROTEIN NYNRIN-LIKE"/>
    <property type="match status" value="1"/>
</dbReference>
<evidence type="ECO:0000256" key="1">
    <source>
        <dbReference type="SAM" id="SignalP"/>
    </source>
</evidence>
<dbReference type="InterPro" id="IPR036397">
    <property type="entry name" value="RNaseH_sf"/>
</dbReference>
<dbReference type="InterPro" id="IPR012337">
    <property type="entry name" value="RNaseH-like_sf"/>
</dbReference>
<protein>
    <recommendedName>
        <fullName evidence="4">Integrase catalytic domain-containing protein</fullName>
    </recommendedName>
</protein>
<dbReference type="Proteomes" id="UP001159363">
    <property type="component" value="Chromosome X"/>
</dbReference>
<dbReference type="Gene3D" id="3.30.420.10">
    <property type="entry name" value="Ribonuclease H-like superfamily/Ribonuclease H"/>
    <property type="match status" value="1"/>
</dbReference>
<dbReference type="SUPFAM" id="SSF53098">
    <property type="entry name" value="Ribonuclease H-like"/>
    <property type="match status" value="1"/>
</dbReference>
<organism evidence="2 3">
    <name type="scientific">Dryococelus australis</name>
    <dbReference type="NCBI Taxonomy" id="614101"/>
    <lineage>
        <taxon>Eukaryota</taxon>
        <taxon>Metazoa</taxon>
        <taxon>Ecdysozoa</taxon>
        <taxon>Arthropoda</taxon>
        <taxon>Hexapoda</taxon>
        <taxon>Insecta</taxon>
        <taxon>Pterygota</taxon>
        <taxon>Neoptera</taxon>
        <taxon>Polyneoptera</taxon>
        <taxon>Phasmatodea</taxon>
        <taxon>Verophasmatodea</taxon>
        <taxon>Anareolatae</taxon>
        <taxon>Phasmatidae</taxon>
        <taxon>Eurycanthinae</taxon>
        <taxon>Dryococelus</taxon>
    </lineage>
</organism>
<dbReference type="InterPro" id="IPR050951">
    <property type="entry name" value="Retrovirus_Pol_polyprotein"/>
</dbReference>
<sequence length="193" mass="22031">MSVNWPSSLLIAKWATTLLSSILGLGRNPLPCSRGSNNCLLIIEDGFSKFISMITLRDMNAGHIVRALQIVTDNASYFKEYVMTDLCFAWVVKHITTSLYYTCPNIVEQVNKNVKVALKIFHNMYHHSWDQNLPELNCYFNSAPHSATGFSPCKIFLCRELPVPRLNVWVIRPEIMESNNNSEFTKRAKDIQS</sequence>
<feature type="signal peptide" evidence="1">
    <location>
        <begin position="1"/>
        <end position="24"/>
    </location>
</feature>
<evidence type="ECO:0008006" key="4">
    <source>
        <dbReference type="Google" id="ProtNLM"/>
    </source>
</evidence>
<reference evidence="2 3" key="1">
    <citation type="submission" date="2023-02" db="EMBL/GenBank/DDBJ databases">
        <title>LHISI_Scaffold_Assembly.</title>
        <authorList>
            <person name="Stuart O.P."/>
            <person name="Cleave R."/>
            <person name="Magrath M.J.L."/>
            <person name="Mikheyev A.S."/>
        </authorList>
    </citation>
    <scope>NUCLEOTIDE SEQUENCE [LARGE SCALE GENOMIC DNA]</scope>
    <source>
        <strain evidence="2">Daus_M_001</strain>
        <tissue evidence="2">Leg muscle</tissue>
    </source>
</reference>
<keyword evidence="1" id="KW-0732">Signal</keyword>
<evidence type="ECO:0000313" key="3">
    <source>
        <dbReference type="Proteomes" id="UP001159363"/>
    </source>
</evidence>
<gene>
    <name evidence="2" type="ORF">PR048_011396</name>
</gene>
<dbReference type="PANTHER" id="PTHR37984">
    <property type="entry name" value="PROTEIN CBG26694"/>
    <property type="match status" value="1"/>
</dbReference>
<dbReference type="EMBL" id="JARBHB010000004">
    <property type="protein sequence ID" value="KAJ8885200.1"/>
    <property type="molecule type" value="Genomic_DNA"/>
</dbReference>
<evidence type="ECO:0000313" key="2">
    <source>
        <dbReference type="EMBL" id="KAJ8885200.1"/>
    </source>
</evidence>